<feature type="binding site" evidence="4">
    <location>
        <position position="108"/>
    </location>
    <ligand>
        <name>substrate</name>
    </ligand>
</feature>
<evidence type="ECO:0000313" key="8">
    <source>
        <dbReference type="Proteomes" id="UP000613030"/>
    </source>
</evidence>
<reference evidence="7 8" key="1">
    <citation type="submission" date="2021-01" db="EMBL/GenBank/DDBJ databases">
        <title>Chryseolinea sp. Jin1 Genome sequencing and assembly.</title>
        <authorList>
            <person name="Kim I."/>
        </authorList>
    </citation>
    <scope>NUCLEOTIDE SEQUENCE [LARGE SCALE GENOMIC DNA]</scope>
    <source>
        <strain evidence="7 8">Jin1</strain>
    </source>
</reference>
<comment type="subunit">
    <text evidence="4">Homodimer.</text>
</comment>
<dbReference type="Proteomes" id="UP000613030">
    <property type="component" value="Unassembled WGS sequence"/>
</dbReference>
<gene>
    <name evidence="4" type="primary">truA</name>
    <name evidence="7" type="ORF">JI741_05360</name>
</gene>
<dbReference type="Gene3D" id="3.30.70.660">
    <property type="entry name" value="Pseudouridine synthase I, catalytic domain, C-terminal subdomain"/>
    <property type="match status" value="1"/>
</dbReference>
<comment type="similarity">
    <text evidence="1 4 5">Belongs to the tRNA pseudouridine synthase TruA family.</text>
</comment>
<name>A0ABS1KME4_9BACT</name>
<keyword evidence="8" id="KW-1185">Reference proteome</keyword>
<dbReference type="InterPro" id="IPR001406">
    <property type="entry name" value="PsdUridine_synth_TruA"/>
</dbReference>
<comment type="function">
    <text evidence="4">Formation of pseudouridine at positions 38, 39 and 40 in the anticodon stem and loop of transfer RNAs.</text>
</comment>
<accession>A0ABS1KME4</accession>
<feature type="active site" description="Nucleophile" evidence="4">
    <location>
        <position position="51"/>
    </location>
</feature>
<sequence length="267" mass="31151">MRYFFHIGYNGFNYRGWQKLPQASSVQFIVEALLSQVLKTQLTVVGCGRTDAQVHASQFFFHVDIEEAWDYDLLFRLNKNLPSDIAIFDILPMDGLPHARFDAISRTYNYFIHTYKDPYLNKLSSLYLGRHLNLGEMKRAVSLLTQYDDYRPFCRSLSAHRTTICKVTHANLYVDESGDNIRFEVSANRFLSGMIRIIVQKLLLIGRGELSVDEFENHLISKEIPKIINSAYPQGLYLSQVKYPYLEIPSRSELFNSFVRENRWRVV</sequence>
<dbReference type="InterPro" id="IPR020103">
    <property type="entry name" value="PsdUridine_synth_cat_dom_sf"/>
</dbReference>
<evidence type="ECO:0000313" key="7">
    <source>
        <dbReference type="EMBL" id="MBL0740634.1"/>
    </source>
</evidence>
<keyword evidence="2 4" id="KW-0819">tRNA processing</keyword>
<dbReference type="PANTHER" id="PTHR11142">
    <property type="entry name" value="PSEUDOURIDYLATE SYNTHASE"/>
    <property type="match status" value="1"/>
</dbReference>
<dbReference type="EMBL" id="JAERRB010000001">
    <property type="protein sequence ID" value="MBL0740634.1"/>
    <property type="molecule type" value="Genomic_DNA"/>
</dbReference>
<comment type="caution">
    <text evidence="7">The sequence shown here is derived from an EMBL/GenBank/DDBJ whole genome shotgun (WGS) entry which is preliminary data.</text>
</comment>
<proteinExistence type="inferred from homology"/>
<dbReference type="EC" id="5.4.99.12" evidence="4"/>
<keyword evidence="3 4" id="KW-0413">Isomerase</keyword>
<evidence type="ECO:0000259" key="6">
    <source>
        <dbReference type="Pfam" id="PF01416"/>
    </source>
</evidence>
<organism evidence="7 8">
    <name type="scientific">Chryseolinea lacunae</name>
    <dbReference type="NCBI Taxonomy" id="2801331"/>
    <lineage>
        <taxon>Bacteria</taxon>
        <taxon>Pseudomonadati</taxon>
        <taxon>Bacteroidota</taxon>
        <taxon>Cytophagia</taxon>
        <taxon>Cytophagales</taxon>
        <taxon>Fulvivirgaceae</taxon>
        <taxon>Chryseolinea</taxon>
    </lineage>
</organism>
<evidence type="ECO:0000256" key="5">
    <source>
        <dbReference type="RuleBase" id="RU003792"/>
    </source>
</evidence>
<evidence type="ECO:0000256" key="1">
    <source>
        <dbReference type="ARBA" id="ARBA00009375"/>
    </source>
</evidence>
<comment type="caution">
    <text evidence="4">Lacks conserved residue(s) required for the propagation of feature annotation.</text>
</comment>
<dbReference type="InterPro" id="IPR020095">
    <property type="entry name" value="PsdUridine_synth_TruA_C"/>
</dbReference>
<dbReference type="HAMAP" id="MF_00171">
    <property type="entry name" value="TruA"/>
    <property type="match status" value="1"/>
</dbReference>
<dbReference type="PANTHER" id="PTHR11142:SF0">
    <property type="entry name" value="TRNA PSEUDOURIDINE SYNTHASE-LIKE 1"/>
    <property type="match status" value="1"/>
</dbReference>
<protein>
    <recommendedName>
        <fullName evidence="4">tRNA pseudouridine synthase A</fullName>
        <ecNumber evidence="4">5.4.99.12</ecNumber>
    </recommendedName>
    <alternativeName>
        <fullName evidence="4">tRNA pseudouridine(38-40) synthase</fullName>
    </alternativeName>
    <alternativeName>
        <fullName evidence="4">tRNA pseudouridylate synthase I</fullName>
    </alternativeName>
    <alternativeName>
        <fullName evidence="4">tRNA-uridine isomerase I</fullName>
    </alternativeName>
</protein>
<dbReference type="Gene3D" id="3.30.70.580">
    <property type="entry name" value="Pseudouridine synthase I, catalytic domain, N-terminal subdomain"/>
    <property type="match status" value="1"/>
</dbReference>
<evidence type="ECO:0000256" key="4">
    <source>
        <dbReference type="HAMAP-Rule" id="MF_00171"/>
    </source>
</evidence>
<evidence type="ECO:0000256" key="2">
    <source>
        <dbReference type="ARBA" id="ARBA00022694"/>
    </source>
</evidence>
<dbReference type="InterPro" id="IPR020097">
    <property type="entry name" value="PsdUridine_synth_TruA_a/b_dom"/>
</dbReference>
<feature type="domain" description="Pseudouridine synthase I TruA alpha/beta" evidence="6">
    <location>
        <begin position="149"/>
        <end position="244"/>
    </location>
</feature>
<dbReference type="PIRSF" id="PIRSF001430">
    <property type="entry name" value="tRNA_psdUrid_synth"/>
    <property type="match status" value="1"/>
</dbReference>
<dbReference type="Pfam" id="PF01416">
    <property type="entry name" value="PseudoU_synth_1"/>
    <property type="match status" value="1"/>
</dbReference>
<evidence type="ECO:0000256" key="3">
    <source>
        <dbReference type="ARBA" id="ARBA00023235"/>
    </source>
</evidence>
<dbReference type="SUPFAM" id="SSF55120">
    <property type="entry name" value="Pseudouridine synthase"/>
    <property type="match status" value="1"/>
</dbReference>
<comment type="catalytic activity">
    <reaction evidence="4 5">
        <text>uridine(38/39/40) in tRNA = pseudouridine(38/39/40) in tRNA</text>
        <dbReference type="Rhea" id="RHEA:22376"/>
        <dbReference type="Rhea" id="RHEA-COMP:10085"/>
        <dbReference type="Rhea" id="RHEA-COMP:10087"/>
        <dbReference type="ChEBI" id="CHEBI:65314"/>
        <dbReference type="ChEBI" id="CHEBI:65315"/>
        <dbReference type="EC" id="5.4.99.12"/>
    </reaction>
</comment>
<dbReference type="InterPro" id="IPR020094">
    <property type="entry name" value="TruA/RsuA/RluB/E/F_N"/>
</dbReference>